<dbReference type="STRING" id="927664.SAMN05421780_1015"/>
<name>A0A1I1D837_9BACT</name>
<evidence type="ECO:0000256" key="1">
    <source>
        <dbReference type="SAM" id="SignalP"/>
    </source>
</evidence>
<protein>
    <submittedName>
        <fullName evidence="2">Membrane-anchored protein YidD, putatitve component of membrane protein insertase Oxa1/YidC/SpoIIIJ</fullName>
    </submittedName>
</protein>
<dbReference type="PANTHER" id="PTHR33383:SF1">
    <property type="entry name" value="MEMBRANE PROTEIN INSERTION EFFICIENCY FACTOR-RELATED"/>
    <property type="match status" value="1"/>
</dbReference>
<keyword evidence="3" id="KW-1185">Reference proteome</keyword>
<feature type="signal peptide" evidence="1">
    <location>
        <begin position="1"/>
        <end position="21"/>
    </location>
</feature>
<accession>A0A1I1D837</accession>
<gene>
    <name evidence="2" type="ORF">SAMN05421780_1015</name>
</gene>
<dbReference type="Pfam" id="PF01809">
    <property type="entry name" value="YidD"/>
    <property type="match status" value="1"/>
</dbReference>
<evidence type="ECO:0000313" key="3">
    <source>
        <dbReference type="Proteomes" id="UP000199514"/>
    </source>
</evidence>
<feature type="chain" id="PRO_5011498129" evidence="1">
    <location>
        <begin position="22"/>
        <end position="145"/>
    </location>
</feature>
<evidence type="ECO:0000313" key="2">
    <source>
        <dbReference type="EMBL" id="SFB70496.1"/>
    </source>
</evidence>
<sequence length="145" mass="16239">MKMRIRICIILGLFVSLCGYGQTTTHTPPPTEWQQLRKAMPPVPKPHAHHAAVLRQTKGIKKMAAYLFVFYKYYISSQDGNSCSFKPTCSEFAMQAVRAYGSKGLLMASDRLMRCNGLSSDLYARDSLSGRLLDPVPPKKDEVLP</sequence>
<keyword evidence="1" id="KW-0732">Signal</keyword>
<dbReference type="PANTHER" id="PTHR33383">
    <property type="entry name" value="MEMBRANE PROTEIN INSERTION EFFICIENCY FACTOR-RELATED"/>
    <property type="match status" value="1"/>
</dbReference>
<organism evidence="2 3">
    <name type="scientific">Flexibacter flexilis DSM 6793</name>
    <dbReference type="NCBI Taxonomy" id="927664"/>
    <lineage>
        <taxon>Bacteria</taxon>
        <taxon>Pseudomonadati</taxon>
        <taxon>Bacteroidota</taxon>
        <taxon>Cytophagia</taxon>
        <taxon>Cytophagales</taxon>
        <taxon>Flexibacteraceae</taxon>
        <taxon>Flexibacter</taxon>
    </lineage>
</organism>
<dbReference type="SMART" id="SM01234">
    <property type="entry name" value="Haemolytic"/>
    <property type="match status" value="1"/>
</dbReference>
<reference evidence="2 3" key="1">
    <citation type="submission" date="2016-10" db="EMBL/GenBank/DDBJ databases">
        <authorList>
            <person name="de Groot N.N."/>
        </authorList>
    </citation>
    <scope>NUCLEOTIDE SEQUENCE [LARGE SCALE GENOMIC DNA]</scope>
    <source>
        <strain evidence="2 3">DSM 6793</strain>
    </source>
</reference>
<proteinExistence type="predicted"/>
<dbReference type="Proteomes" id="UP000199514">
    <property type="component" value="Unassembled WGS sequence"/>
</dbReference>
<dbReference type="AlphaFoldDB" id="A0A1I1D837"/>
<dbReference type="NCBIfam" id="TIGR00278">
    <property type="entry name" value="membrane protein insertion efficiency factor YidD"/>
    <property type="match status" value="1"/>
</dbReference>
<dbReference type="EMBL" id="FOLE01000001">
    <property type="protein sequence ID" value="SFB70496.1"/>
    <property type="molecule type" value="Genomic_DNA"/>
</dbReference>
<dbReference type="InterPro" id="IPR002696">
    <property type="entry name" value="Membr_insert_effic_factor_YidD"/>
</dbReference>